<evidence type="ECO:0000313" key="3">
    <source>
        <dbReference type="Proteomes" id="UP000002009"/>
    </source>
</evidence>
<keyword evidence="1" id="KW-1133">Transmembrane helix</keyword>
<proteinExistence type="predicted"/>
<dbReference type="EMBL" id="CP001330">
    <property type="protein sequence ID" value="ACO66264.1"/>
    <property type="molecule type" value="Genomic_DNA"/>
</dbReference>
<dbReference type="KEGG" id="mis:MICPUN_62678"/>
<evidence type="ECO:0000313" key="2">
    <source>
        <dbReference type="EMBL" id="ACO66264.1"/>
    </source>
</evidence>
<gene>
    <name evidence="2" type="ORF">MICPUN_62678</name>
</gene>
<dbReference type="Proteomes" id="UP000002009">
    <property type="component" value="Chromosome 11"/>
</dbReference>
<dbReference type="GeneID" id="8247428"/>
<dbReference type="AlphaFoldDB" id="C1EEM7"/>
<feature type="transmembrane region" description="Helical" evidence="1">
    <location>
        <begin position="46"/>
        <end position="67"/>
    </location>
</feature>
<evidence type="ECO:0000256" key="1">
    <source>
        <dbReference type="SAM" id="Phobius"/>
    </source>
</evidence>
<keyword evidence="1" id="KW-0812">Transmembrane</keyword>
<organism evidence="2 3">
    <name type="scientific">Micromonas commoda (strain RCC299 / NOUM17 / CCMP2709)</name>
    <name type="common">Picoplanktonic green alga</name>
    <dbReference type="NCBI Taxonomy" id="296587"/>
    <lineage>
        <taxon>Eukaryota</taxon>
        <taxon>Viridiplantae</taxon>
        <taxon>Chlorophyta</taxon>
        <taxon>Mamiellophyceae</taxon>
        <taxon>Mamiellales</taxon>
        <taxon>Mamiellaceae</taxon>
        <taxon>Micromonas</taxon>
    </lineage>
</organism>
<dbReference type="RefSeq" id="XP_002505006.1">
    <property type="nucleotide sequence ID" value="XM_002504960.1"/>
</dbReference>
<reference evidence="2 3" key="1">
    <citation type="journal article" date="2009" name="Science">
        <title>Green evolution and dynamic adaptations revealed by genomes of the marine picoeukaryotes Micromonas.</title>
        <authorList>
            <person name="Worden A.Z."/>
            <person name="Lee J.H."/>
            <person name="Mock T."/>
            <person name="Rouze P."/>
            <person name="Simmons M.P."/>
            <person name="Aerts A.L."/>
            <person name="Allen A.E."/>
            <person name="Cuvelier M.L."/>
            <person name="Derelle E."/>
            <person name="Everett M.V."/>
            <person name="Foulon E."/>
            <person name="Grimwood J."/>
            <person name="Gundlach H."/>
            <person name="Henrissat B."/>
            <person name="Napoli C."/>
            <person name="McDonald S.M."/>
            <person name="Parker M.S."/>
            <person name="Rombauts S."/>
            <person name="Salamov A."/>
            <person name="Von Dassow P."/>
            <person name="Badger J.H."/>
            <person name="Coutinho P.M."/>
            <person name="Demir E."/>
            <person name="Dubchak I."/>
            <person name="Gentemann C."/>
            <person name="Eikrem W."/>
            <person name="Gready J.E."/>
            <person name="John U."/>
            <person name="Lanier W."/>
            <person name="Lindquist E.A."/>
            <person name="Lucas S."/>
            <person name="Mayer K.F."/>
            <person name="Moreau H."/>
            <person name="Not F."/>
            <person name="Otillar R."/>
            <person name="Panaud O."/>
            <person name="Pangilinan J."/>
            <person name="Paulsen I."/>
            <person name="Piegu B."/>
            <person name="Poliakov A."/>
            <person name="Robbens S."/>
            <person name="Schmutz J."/>
            <person name="Toulza E."/>
            <person name="Wyss T."/>
            <person name="Zelensky A."/>
            <person name="Zhou K."/>
            <person name="Armbrust E.V."/>
            <person name="Bhattacharya D."/>
            <person name="Goodenough U.W."/>
            <person name="Van de Peer Y."/>
            <person name="Grigoriev I.V."/>
        </authorList>
    </citation>
    <scope>NUCLEOTIDE SEQUENCE [LARGE SCALE GENOMIC DNA]</scope>
    <source>
        <strain evidence="3">RCC299 / NOUM17</strain>
    </source>
</reference>
<sequence length="81" mass="9246">MDQYKKIHAAHDDLRAKVPRRPAHLYKSPFEKVVDKYVGEGTAPTLVRVFMVLVFLYCASLVVRAMISMRSRGKNKQGPLD</sequence>
<keyword evidence="1" id="KW-0472">Membrane</keyword>
<name>C1EEM7_MICCC</name>
<dbReference type="InParanoid" id="C1EEM7"/>
<accession>C1EEM7</accession>
<keyword evidence="3" id="KW-1185">Reference proteome</keyword>
<protein>
    <submittedName>
        <fullName evidence="2">Uncharacterized protein</fullName>
    </submittedName>
</protein>